<feature type="chain" id="PRO_5034979139" evidence="2">
    <location>
        <begin position="19"/>
        <end position="160"/>
    </location>
</feature>
<dbReference type="AlphaFoldDB" id="A0A8H5NTQ5"/>
<evidence type="ECO:0000313" key="4">
    <source>
        <dbReference type="Proteomes" id="UP000544095"/>
    </source>
</evidence>
<reference evidence="3 4" key="1">
    <citation type="submission" date="2020-05" db="EMBL/GenBank/DDBJ databases">
        <title>Identification and distribution of gene clusters putatively required for synthesis of sphingolipid metabolism inhibitors in phylogenetically diverse species of the filamentous fungus Fusarium.</title>
        <authorList>
            <person name="Kim H.-S."/>
            <person name="Busman M."/>
            <person name="Brown D.W."/>
            <person name="Divon H."/>
            <person name="Uhlig S."/>
            <person name="Proctor R.H."/>
        </authorList>
    </citation>
    <scope>NUCLEOTIDE SEQUENCE [LARGE SCALE GENOMIC DNA]</scope>
    <source>
        <strain evidence="3 4">NRRL 25211</strain>
    </source>
</reference>
<gene>
    <name evidence="3" type="ORF">FPANT_10000</name>
</gene>
<keyword evidence="4" id="KW-1185">Reference proteome</keyword>
<accession>A0A8H5NTQ5</accession>
<dbReference type="Proteomes" id="UP000544095">
    <property type="component" value="Unassembled WGS sequence"/>
</dbReference>
<proteinExistence type="predicted"/>
<organism evidence="3 4">
    <name type="scientific">Fusarium pseudoanthophilum</name>
    <dbReference type="NCBI Taxonomy" id="48495"/>
    <lineage>
        <taxon>Eukaryota</taxon>
        <taxon>Fungi</taxon>
        <taxon>Dikarya</taxon>
        <taxon>Ascomycota</taxon>
        <taxon>Pezizomycotina</taxon>
        <taxon>Sordariomycetes</taxon>
        <taxon>Hypocreomycetidae</taxon>
        <taxon>Hypocreales</taxon>
        <taxon>Nectriaceae</taxon>
        <taxon>Fusarium</taxon>
        <taxon>Fusarium fujikuroi species complex</taxon>
    </lineage>
</organism>
<feature type="compositionally biased region" description="Low complexity" evidence="1">
    <location>
        <begin position="54"/>
        <end position="81"/>
    </location>
</feature>
<sequence>MKHSSVFLFCSLLYGVAASSELASDCISTHLLPIITTYSFAPVLTEFAPEATAAAPAPGANKAAESGSGSGSGSEPESVSGQVNPSNASPASVEPDSPSAGVLSIKGSGYMNPTATVPTPSSSASPDYVSGAPDNIVSNISRAMCLAGSISLIVHLAGLV</sequence>
<feature type="region of interest" description="Disordered" evidence="1">
    <location>
        <begin position="54"/>
        <end position="106"/>
    </location>
</feature>
<comment type="caution">
    <text evidence="3">The sequence shown here is derived from an EMBL/GenBank/DDBJ whole genome shotgun (WGS) entry which is preliminary data.</text>
</comment>
<dbReference type="EMBL" id="JAAOAR010000555">
    <property type="protein sequence ID" value="KAF5578392.1"/>
    <property type="molecule type" value="Genomic_DNA"/>
</dbReference>
<name>A0A8H5NTQ5_9HYPO</name>
<feature type="signal peptide" evidence="2">
    <location>
        <begin position="1"/>
        <end position="18"/>
    </location>
</feature>
<protein>
    <submittedName>
        <fullName evidence="3">Uncharacterized protein</fullName>
    </submittedName>
</protein>
<evidence type="ECO:0000256" key="2">
    <source>
        <dbReference type="SAM" id="SignalP"/>
    </source>
</evidence>
<evidence type="ECO:0000256" key="1">
    <source>
        <dbReference type="SAM" id="MobiDB-lite"/>
    </source>
</evidence>
<keyword evidence="2" id="KW-0732">Signal</keyword>
<evidence type="ECO:0000313" key="3">
    <source>
        <dbReference type="EMBL" id="KAF5578392.1"/>
    </source>
</evidence>